<reference evidence="1" key="1">
    <citation type="submission" date="2023-03" db="EMBL/GenBank/DDBJ databases">
        <title>Massive genome expansion in bonnet fungi (Mycena s.s.) driven by repeated elements and novel gene families across ecological guilds.</title>
        <authorList>
            <consortium name="Lawrence Berkeley National Laboratory"/>
            <person name="Harder C.B."/>
            <person name="Miyauchi S."/>
            <person name="Viragh M."/>
            <person name="Kuo A."/>
            <person name="Thoen E."/>
            <person name="Andreopoulos B."/>
            <person name="Lu D."/>
            <person name="Skrede I."/>
            <person name="Drula E."/>
            <person name="Henrissat B."/>
            <person name="Morin E."/>
            <person name="Kohler A."/>
            <person name="Barry K."/>
            <person name="LaButti K."/>
            <person name="Morin E."/>
            <person name="Salamov A."/>
            <person name="Lipzen A."/>
            <person name="Mereny Z."/>
            <person name="Hegedus B."/>
            <person name="Baldrian P."/>
            <person name="Stursova M."/>
            <person name="Weitz H."/>
            <person name="Taylor A."/>
            <person name="Grigoriev I.V."/>
            <person name="Nagy L.G."/>
            <person name="Martin F."/>
            <person name="Kauserud H."/>
        </authorList>
    </citation>
    <scope>NUCLEOTIDE SEQUENCE</scope>
    <source>
        <strain evidence="1">CBHHK182m</strain>
    </source>
</reference>
<dbReference type="InterPro" id="IPR016024">
    <property type="entry name" value="ARM-type_fold"/>
</dbReference>
<organism evidence="1 2">
    <name type="scientific">Mycena metata</name>
    <dbReference type="NCBI Taxonomy" id="1033252"/>
    <lineage>
        <taxon>Eukaryota</taxon>
        <taxon>Fungi</taxon>
        <taxon>Dikarya</taxon>
        <taxon>Basidiomycota</taxon>
        <taxon>Agaricomycotina</taxon>
        <taxon>Agaricomycetes</taxon>
        <taxon>Agaricomycetidae</taxon>
        <taxon>Agaricales</taxon>
        <taxon>Marasmiineae</taxon>
        <taxon>Mycenaceae</taxon>
        <taxon>Mycena</taxon>
    </lineage>
</organism>
<accession>A0AAD7J011</accession>
<dbReference type="Gene3D" id="1.25.10.10">
    <property type="entry name" value="Leucine-rich Repeat Variant"/>
    <property type="match status" value="1"/>
</dbReference>
<proteinExistence type="predicted"/>
<sequence length="244" mass="27167">MYALSGLRQWYEDARTFADSIAAETVSVLENSLNSRIRTLTSQIMESLANQEPLGAILEEEASLLAIIKSNDTDADLHRRAVYGLYLLTNNPHWLRTSKTAFERESLPTLLDLLDSSDMSVRSWTCCILGNLARSRNPKAILSPEPCARLLSCEWAIIIFSDEKNGTELAHSAASGGTSDTGQDMHWMKSRDGPMVHQQSLMQSGRVDVRNGRVFIVFRISIVCRFALCGRVDVKHGRVVVCHA</sequence>
<protein>
    <submittedName>
        <fullName evidence="1">Uncharacterized protein</fullName>
    </submittedName>
</protein>
<dbReference type="AlphaFoldDB" id="A0AAD7J011"/>
<dbReference type="InterPro" id="IPR011989">
    <property type="entry name" value="ARM-like"/>
</dbReference>
<dbReference type="EMBL" id="JARKIB010000057">
    <property type="protein sequence ID" value="KAJ7753005.1"/>
    <property type="molecule type" value="Genomic_DNA"/>
</dbReference>
<dbReference type="SUPFAM" id="SSF48371">
    <property type="entry name" value="ARM repeat"/>
    <property type="match status" value="1"/>
</dbReference>
<evidence type="ECO:0000313" key="1">
    <source>
        <dbReference type="EMBL" id="KAJ7753005.1"/>
    </source>
</evidence>
<comment type="caution">
    <text evidence="1">The sequence shown here is derived from an EMBL/GenBank/DDBJ whole genome shotgun (WGS) entry which is preliminary data.</text>
</comment>
<name>A0AAD7J011_9AGAR</name>
<gene>
    <name evidence="1" type="ORF">B0H16DRAFT_783397</name>
</gene>
<keyword evidence="2" id="KW-1185">Reference proteome</keyword>
<dbReference type="Proteomes" id="UP001215598">
    <property type="component" value="Unassembled WGS sequence"/>
</dbReference>
<evidence type="ECO:0000313" key="2">
    <source>
        <dbReference type="Proteomes" id="UP001215598"/>
    </source>
</evidence>